<name>A0ABP1P9A4_XYLVO</name>
<proteinExistence type="predicted"/>
<feature type="compositionally biased region" description="Basic residues" evidence="1">
    <location>
        <begin position="109"/>
        <end position="119"/>
    </location>
</feature>
<gene>
    <name evidence="2" type="ORF">XYLVIOL_LOCUS9098</name>
</gene>
<keyword evidence="3" id="KW-1185">Reference proteome</keyword>
<sequence>MPHCDNECSAYKVLHDYQFSMENLSTSRSSDNQYIDSCQMKKGTEKEVLLCSNAIGVGKINGRLSNTVTRPVSLSPKEYTSRHSVYTSYSDLTTKSKKNVSVQTSNRNKSSRKRSKKRVGLVSIDSSPAKDIKTIFTTNRADFNSGKSKTNVEIFETRYMKEVRRRNEIRNRKEASKRWKMYDKVHPNNSIDAKERVSQLENGDSANVDNDKRKFVKNKRIGKQYSTSEKVRNCTRKDSTTIYRKSNVKARDRSLTLNDDENNDSRIRNSNESYVKGRGKIVIENSLVIKSNASSFESLDTSWESRNYLLEDKTSELMILGNVKKRLEEDYDDYFSLNDVDLENDLFLDATSAIDISETNQLHDNPKTSESMVTSASVRKQHRMKELRKQLIRTNLTCTSSVRFANSDLCHEQSSYHTSLRDHECSQSSSIEYCTASSVSLTKLESSHSNSFNRLSETYSIDTGIAYDGRVKISNKKNELSNDTLLESDAFKDTREFLDRALVNSFTVCCYQRNSTPNFTNSSKLITESLDSGILTDCSRDHLRTISKERFRHKTVKKSAGERKCWAREVDLLTTCEFNTDSSCSDDSLNRRVDIAVKKFTENLILTERRARTKLRRMENPGRRRHERKRRKNNSQQVNKVSECILKRSSACKYESSPRLNVDDDWIVSSSTPPLFSFSDSEMDHL</sequence>
<feature type="region of interest" description="Disordered" evidence="1">
    <location>
        <begin position="614"/>
        <end position="640"/>
    </location>
</feature>
<reference evidence="2 3" key="1">
    <citation type="submission" date="2024-08" db="EMBL/GenBank/DDBJ databases">
        <authorList>
            <person name="Will J Nash"/>
            <person name="Angela Man"/>
            <person name="Seanna McTaggart"/>
            <person name="Kendall Baker"/>
            <person name="Tom Barker"/>
            <person name="Leah Catchpole"/>
            <person name="Alex Durrant"/>
            <person name="Karim Gharbi"/>
            <person name="Naomi Irish"/>
            <person name="Gemy Kaithakottil"/>
            <person name="Debby Ku"/>
            <person name="Aaliyah Providence"/>
            <person name="Felix Shaw"/>
            <person name="David Swarbreck"/>
            <person name="Chris Watkins"/>
            <person name="Ann M. McCartney"/>
            <person name="Giulio Formenti"/>
            <person name="Alice Mouton"/>
            <person name="Noel Vella"/>
            <person name="Bjorn M von Reumont"/>
            <person name="Adriana Vella"/>
            <person name="Wilfried Haerty"/>
        </authorList>
    </citation>
    <scope>NUCLEOTIDE SEQUENCE [LARGE SCALE GENOMIC DNA]</scope>
</reference>
<evidence type="ECO:0000313" key="3">
    <source>
        <dbReference type="Proteomes" id="UP001642520"/>
    </source>
</evidence>
<accession>A0ABP1P9A4</accession>
<protein>
    <submittedName>
        <fullName evidence="2">Uncharacterized protein</fullName>
    </submittedName>
</protein>
<comment type="caution">
    <text evidence="2">The sequence shown here is derived from an EMBL/GenBank/DDBJ whole genome shotgun (WGS) entry which is preliminary data.</text>
</comment>
<dbReference type="EMBL" id="CAXAJV020001299">
    <property type="protein sequence ID" value="CAL7948832.1"/>
    <property type="molecule type" value="Genomic_DNA"/>
</dbReference>
<evidence type="ECO:0000256" key="1">
    <source>
        <dbReference type="SAM" id="MobiDB-lite"/>
    </source>
</evidence>
<dbReference type="Proteomes" id="UP001642520">
    <property type="component" value="Unassembled WGS sequence"/>
</dbReference>
<organism evidence="2 3">
    <name type="scientific">Xylocopa violacea</name>
    <name type="common">Violet carpenter bee</name>
    <name type="synonym">Apis violacea</name>
    <dbReference type="NCBI Taxonomy" id="135666"/>
    <lineage>
        <taxon>Eukaryota</taxon>
        <taxon>Metazoa</taxon>
        <taxon>Ecdysozoa</taxon>
        <taxon>Arthropoda</taxon>
        <taxon>Hexapoda</taxon>
        <taxon>Insecta</taxon>
        <taxon>Pterygota</taxon>
        <taxon>Neoptera</taxon>
        <taxon>Endopterygota</taxon>
        <taxon>Hymenoptera</taxon>
        <taxon>Apocrita</taxon>
        <taxon>Aculeata</taxon>
        <taxon>Apoidea</taxon>
        <taxon>Anthophila</taxon>
        <taxon>Apidae</taxon>
        <taxon>Xylocopa</taxon>
        <taxon>Xylocopa</taxon>
    </lineage>
</organism>
<feature type="region of interest" description="Disordered" evidence="1">
    <location>
        <begin position="97"/>
        <end position="121"/>
    </location>
</feature>
<feature type="compositionally biased region" description="Basic residues" evidence="1">
    <location>
        <begin position="623"/>
        <end position="633"/>
    </location>
</feature>
<evidence type="ECO:0000313" key="2">
    <source>
        <dbReference type="EMBL" id="CAL7948832.1"/>
    </source>
</evidence>